<dbReference type="Pfam" id="PF11412">
    <property type="entry name" value="DsbD_N"/>
    <property type="match status" value="1"/>
</dbReference>
<dbReference type="EMBL" id="JAYFUL010000024">
    <property type="protein sequence ID" value="MEA5259049.1"/>
    <property type="molecule type" value="Genomic_DNA"/>
</dbReference>
<organism evidence="2 3">
    <name type="scientific">Arcicella aquatica</name>
    <dbReference type="NCBI Taxonomy" id="217141"/>
    <lineage>
        <taxon>Bacteria</taxon>
        <taxon>Pseudomonadati</taxon>
        <taxon>Bacteroidota</taxon>
        <taxon>Cytophagia</taxon>
        <taxon>Cytophagales</taxon>
        <taxon>Flectobacillaceae</taxon>
        <taxon>Arcicella</taxon>
    </lineage>
</organism>
<accession>A0ABU5QQF1</accession>
<dbReference type="Proteomes" id="UP001304671">
    <property type="component" value="Unassembled WGS sequence"/>
</dbReference>
<comment type="caution">
    <text evidence="2">The sequence shown here is derived from an EMBL/GenBank/DDBJ whole genome shotgun (WGS) entry which is preliminary data.</text>
</comment>
<dbReference type="InterPro" id="IPR028250">
    <property type="entry name" value="DsbDN"/>
</dbReference>
<evidence type="ECO:0000313" key="3">
    <source>
        <dbReference type="Proteomes" id="UP001304671"/>
    </source>
</evidence>
<dbReference type="RefSeq" id="WP_309917299.1">
    <property type="nucleotide sequence ID" value="NZ_JAYFUL010000024.1"/>
</dbReference>
<reference evidence="2 3" key="1">
    <citation type="submission" date="2023-12" db="EMBL/GenBank/DDBJ databases">
        <title>Novel species of the genus Arcicella isolated from rivers.</title>
        <authorList>
            <person name="Lu H."/>
        </authorList>
    </citation>
    <scope>NUCLEOTIDE SEQUENCE [LARGE SCALE GENOMIC DNA]</scope>
    <source>
        <strain evidence="2 3">LMG 21963</strain>
    </source>
</reference>
<proteinExistence type="predicted"/>
<evidence type="ECO:0000313" key="2">
    <source>
        <dbReference type="EMBL" id="MEA5259049.1"/>
    </source>
</evidence>
<evidence type="ECO:0000259" key="1">
    <source>
        <dbReference type="Pfam" id="PF11412"/>
    </source>
</evidence>
<keyword evidence="3" id="KW-1185">Reference proteome</keyword>
<sequence length="151" mass="17308">MRRIVIIVCLIFASIAIKAQQINQIVSWKYSYSNPSFKVGDEVELVFTANLEKGWSLYSSDFKADVGPQPTTFWFAENGSFEYDGKIVPVSPLKKVDKNWGFEVSYFKDKAEFRTKVRIVEHSLDIFGGIKGQLCNDKKGVCIPFEQKFQF</sequence>
<gene>
    <name evidence="2" type="ORF">VB264_14730</name>
</gene>
<protein>
    <submittedName>
        <fullName evidence="2">Protein-disulfide reductase DsbD family protein</fullName>
    </submittedName>
</protein>
<name>A0ABU5QQF1_9BACT</name>
<feature type="domain" description="Thiol:disulfide interchange protein DsbD N-terminal" evidence="1">
    <location>
        <begin position="35"/>
        <end position="149"/>
    </location>
</feature>